<dbReference type="FunFam" id="3.90.180.10:FF:000018">
    <property type="entry name" value="NAD(P)-dependent alcohol dehydrogenase"/>
    <property type="match status" value="1"/>
</dbReference>
<evidence type="ECO:0000313" key="11">
    <source>
        <dbReference type="Proteomes" id="UP000293562"/>
    </source>
</evidence>
<evidence type="ECO:0000313" key="10">
    <source>
        <dbReference type="EMBL" id="RZT92381.1"/>
    </source>
</evidence>
<dbReference type="PANTHER" id="PTHR42683">
    <property type="entry name" value="ALDEHYDE REDUCTASE"/>
    <property type="match status" value="1"/>
</dbReference>
<evidence type="ECO:0000256" key="8">
    <source>
        <dbReference type="RuleBase" id="RU361277"/>
    </source>
</evidence>
<dbReference type="InterPro" id="IPR002328">
    <property type="entry name" value="ADH_Zn_CS"/>
</dbReference>
<dbReference type="PROSITE" id="PS00065">
    <property type="entry name" value="D_2_HYDROXYACID_DH_1"/>
    <property type="match status" value="1"/>
</dbReference>
<dbReference type="SUPFAM" id="SSF51735">
    <property type="entry name" value="NAD(P)-binding Rossmann-fold domains"/>
    <property type="match status" value="1"/>
</dbReference>
<evidence type="ECO:0000256" key="3">
    <source>
        <dbReference type="ARBA" id="ARBA00022723"/>
    </source>
</evidence>
<accession>A0A4Q7V6Y6</accession>
<evidence type="ECO:0000256" key="2">
    <source>
        <dbReference type="ARBA" id="ARBA00008072"/>
    </source>
</evidence>
<comment type="similarity">
    <text evidence="2 8">Belongs to the zinc-containing alcohol dehydrogenase family.</text>
</comment>
<dbReference type="OrthoDB" id="9806940at2"/>
<proteinExistence type="inferred from homology"/>
<comment type="cofactor">
    <cofactor evidence="1 8">
        <name>Zn(2+)</name>
        <dbReference type="ChEBI" id="CHEBI:29105"/>
    </cofactor>
</comment>
<dbReference type="Proteomes" id="UP000293562">
    <property type="component" value="Unassembled WGS sequence"/>
</dbReference>
<dbReference type="InterPro" id="IPR029752">
    <property type="entry name" value="D-isomer_DH_CS1"/>
</dbReference>
<protein>
    <recommendedName>
        <fullName evidence="7">alcohol dehydrogenase (NADP(+))</fullName>
        <ecNumber evidence="7">1.1.1.2</ecNumber>
    </recommendedName>
</protein>
<evidence type="ECO:0000256" key="7">
    <source>
        <dbReference type="ARBA" id="ARBA00024074"/>
    </source>
</evidence>
<dbReference type="RefSeq" id="WP_130308230.1">
    <property type="nucleotide sequence ID" value="NZ_SHKN01000003.1"/>
</dbReference>
<dbReference type="Gene3D" id="3.90.180.10">
    <property type="entry name" value="Medium-chain alcohol dehydrogenases, catalytic domain"/>
    <property type="match status" value="1"/>
</dbReference>
<dbReference type="InterPro" id="IPR020843">
    <property type="entry name" value="ER"/>
</dbReference>
<dbReference type="EMBL" id="SHKN01000003">
    <property type="protein sequence ID" value="RZT92381.1"/>
    <property type="molecule type" value="Genomic_DNA"/>
</dbReference>
<dbReference type="InterPro" id="IPR013149">
    <property type="entry name" value="ADH-like_C"/>
</dbReference>
<dbReference type="InterPro" id="IPR013154">
    <property type="entry name" value="ADH-like_N"/>
</dbReference>
<evidence type="ECO:0000256" key="5">
    <source>
        <dbReference type="ARBA" id="ARBA00022857"/>
    </source>
</evidence>
<dbReference type="InterPro" id="IPR047109">
    <property type="entry name" value="CAD-like"/>
</dbReference>
<reference evidence="10 11" key="1">
    <citation type="submission" date="2019-02" db="EMBL/GenBank/DDBJ databases">
        <title>Genomic Encyclopedia of Type Strains, Phase IV (KMG-IV): sequencing the most valuable type-strain genomes for metagenomic binning, comparative biology and taxonomic classification.</title>
        <authorList>
            <person name="Goeker M."/>
        </authorList>
    </citation>
    <scope>NUCLEOTIDE SEQUENCE [LARGE SCALE GENOMIC DNA]</scope>
    <source>
        <strain evidence="10 11">DSM 28825</strain>
    </source>
</reference>
<organism evidence="10 11">
    <name type="scientific">Ancylomarina subtilis</name>
    <dbReference type="NCBI Taxonomy" id="1639035"/>
    <lineage>
        <taxon>Bacteria</taxon>
        <taxon>Pseudomonadati</taxon>
        <taxon>Bacteroidota</taxon>
        <taxon>Bacteroidia</taxon>
        <taxon>Marinilabiliales</taxon>
        <taxon>Marinifilaceae</taxon>
        <taxon>Ancylomarina</taxon>
    </lineage>
</organism>
<name>A0A4Q7V6Y6_9BACT</name>
<dbReference type="CDD" id="cd05283">
    <property type="entry name" value="CAD1"/>
    <property type="match status" value="1"/>
</dbReference>
<dbReference type="PROSITE" id="PS00059">
    <property type="entry name" value="ADH_ZINC"/>
    <property type="match status" value="1"/>
</dbReference>
<dbReference type="Pfam" id="PF08240">
    <property type="entry name" value="ADH_N"/>
    <property type="match status" value="1"/>
</dbReference>
<keyword evidence="4 8" id="KW-0862">Zinc</keyword>
<keyword evidence="5" id="KW-0521">NADP</keyword>
<keyword evidence="11" id="KW-1185">Reference proteome</keyword>
<dbReference type="GO" id="GO:0008106">
    <property type="term" value="F:alcohol dehydrogenase (NADP+) activity"/>
    <property type="evidence" value="ECO:0007669"/>
    <property type="project" value="UniProtKB-EC"/>
</dbReference>
<dbReference type="FunFam" id="3.40.50.720:FF:000022">
    <property type="entry name" value="Cinnamyl alcohol dehydrogenase"/>
    <property type="match status" value="1"/>
</dbReference>
<feature type="domain" description="Enoyl reductase (ER)" evidence="9">
    <location>
        <begin position="13"/>
        <end position="333"/>
    </location>
</feature>
<evidence type="ECO:0000259" key="9">
    <source>
        <dbReference type="SMART" id="SM00829"/>
    </source>
</evidence>
<dbReference type="InterPro" id="IPR011032">
    <property type="entry name" value="GroES-like_sf"/>
</dbReference>
<gene>
    <name evidence="10" type="ORF">EV201_2857</name>
</gene>
<dbReference type="Gene3D" id="3.40.50.720">
    <property type="entry name" value="NAD(P)-binding Rossmann-like Domain"/>
    <property type="match status" value="1"/>
</dbReference>
<dbReference type="InterPro" id="IPR036291">
    <property type="entry name" value="NAD(P)-bd_dom_sf"/>
</dbReference>
<dbReference type="Pfam" id="PF00107">
    <property type="entry name" value="ADH_zinc_N"/>
    <property type="match status" value="1"/>
</dbReference>
<evidence type="ECO:0000256" key="1">
    <source>
        <dbReference type="ARBA" id="ARBA00001947"/>
    </source>
</evidence>
<dbReference type="AlphaFoldDB" id="A0A4Q7V6Y6"/>
<keyword evidence="3 8" id="KW-0479">Metal-binding</keyword>
<keyword evidence="6" id="KW-0560">Oxidoreductase</keyword>
<dbReference type="SMART" id="SM00829">
    <property type="entry name" value="PKS_ER"/>
    <property type="match status" value="1"/>
</dbReference>
<dbReference type="EC" id="1.1.1.2" evidence="7"/>
<sequence length="335" mass="36255">MKKVKAYAASEAGGQLKPFEYELAELGKDEVDIKVHYCGICHSDLSMLNDEWGMTKYPFVPGHEIVGEVAAVGENVKTLKLGDLVGLGWNSASCMHCKQCMDGSHHLCNSVEGTIVGRHGGFADYVRGHWSWAISLPEGIDMKKAGPLLCGGITVFNPIILAGVKATDRVGVIGIGGLGHMALKFLNKWGCEVIAFSSNPDKKRQILSMGASKVIDSRNPDELESIAGCLDFILNTTNVSLDWNAYLSALGPKGRLHTVGAVLEPMAIPAFSLIMGEKSVAGSPLGSPALTLKMLEFCVRHDIYPMVEEFPLSEVNEAMKHLEEGKARYRIVLKV</sequence>
<evidence type="ECO:0000256" key="6">
    <source>
        <dbReference type="ARBA" id="ARBA00023002"/>
    </source>
</evidence>
<evidence type="ECO:0000256" key="4">
    <source>
        <dbReference type="ARBA" id="ARBA00022833"/>
    </source>
</evidence>
<dbReference type="GO" id="GO:0008270">
    <property type="term" value="F:zinc ion binding"/>
    <property type="evidence" value="ECO:0007669"/>
    <property type="project" value="InterPro"/>
</dbReference>
<dbReference type="SUPFAM" id="SSF50129">
    <property type="entry name" value="GroES-like"/>
    <property type="match status" value="1"/>
</dbReference>
<comment type="caution">
    <text evidence="10">The sequence shown here is derived from an EMBL/GenBank/DDBJ whole genome shotgun (WGS) entry which is preliminary data.</text>
</comment>